<dbReference type="SUPFAM" id="SSF54211">
    <property type="entry name" value="Ribosomal protein S5 domain 2-like"/>
    <property type="match status" value="1"/>
</dbReference>
<reference evidence="17" key="1">
    <citation type="journal article" date="2019" name="Int. J. Syst. Evol. Microbiol.">
        <title>The Global Catalogue of Microorganisms (GCM) 10K type strain sequencing project: providing services to taxonomists for standard genome sequencing and annotation.</title>
        <authorList>
            <consortium name="The Broad Institute Genomics Platform"/>
            <consortium name="The Broad Institute Genome Sequencing Center for Infectious Disease"/>
            <person name="Wu L."/>
            <person name="Ma J."/>
        </authorList>
    </citation>
    <scope>NUCLEOTIDE SEQUENCE [LARGE SCALE GENOMIC DNA]</scope>
    <source>
        <strain evidence="17">CGMCC 1.12192</strain>
    </source>
</reference>
<organism evidence="16 17">
    <name type="scientific">Agromyces aurantiacus</name>
    <dbReference type="NCBI Taxonomy" id="165814"/>
    <lineage>
        <taxon>Bacteria</taxon>
        <taxon>Bacillati</taxon>
        <taxon>Actinomycetota</taxon>
        <taxon>Actinomycetes</taxon>
        <taxon>Micrococcales</taxon>
        <taxon>Microbacteriaceae</taxon>
        <taxon>Agromyces</taxon>
    </lineage>
</organism>
<sequence length="320" mass="33333">MSAAAAEAATASAPSLTGRRVHVKVPATSANLGPGFDTLGLALAKYDELDVEVIPEGLEIEVHGVGEGEVPLDESHLVVRAIAHAFAHHGLERPPLRLVAHNAIPHGRGLGSSGAAIVAGVMAAKGLLEPEIEISPDELLELATELEGHPDNVAPALFGGLTIAWVTPEGPRHKKLMVHRGVSPLVLVPEHEMSTALARSLQPSSVPHADAVFNVSRSALLVAALIQSPELLLAATEDKLHQNYRAEAMPETDRLIRVLRAAGHPAVVSGAGPSILVLASDPSERADAIRLVEESADTAWQALPLAVDFLGATVQPVNAG</sequence>
<comment type="similarity">
    <text evidence="2 13">Belongs to the GHMP kinase family. Homoserine kinase subfamily.</text>
</comment>
<dbReference type="InterPro" id="IPR013750">
    <property type="entry name" value="GHMP_kinase_C_dom"/>
</dbReference>
<feature type="binding site" evidence="13">
    <location>
        <begin position="105"/>
        <end position="115"/>
    </location>
    <ligand>
        <name>ATP</name>
        <dbReference type="ChEBI" id="CHEBI:30616"/>
    </ligand>
</feature>
<keyword evidence="5 13" id="KW-0028">Amino-acid biosynthesis</keyword>
<dbReference type="Pfam" id="PF00288">
    <property type="entry name" value="GHMP_kinases_N"/>
    <property type="match status" value="1"/>
</dbReference>
<evidence type="ECO:0000256" key="3">
    <source>
        <dbReference type="ARBA" id="ARBA00012078"/>
    </source>
</evidence>
<evidence type="ECO:0000256" key="5">
    <source>
        <dbReference type="ARBA" id="ARBA00022605"/>
    </source>
</evidence>
<keyword evidence="8 13" id="KW-0547">Nucleotide-binding</keyword>
<dbReference type="PANTHER" id="PTHR20861:SF1">
    <property type="entry name" value="HOMOSERINE KINASE"/>
    <property type="match status" value="1"/>
</dbReference>
<comment type="pathway">
    <text evidence="1 13">Amino-acid biosynthesis; L-threonine biosynthesis; L-threonine from L-aspartate: step 4/5.</text>
</comment>
<dbReference type="InterPro" id="IPR006203">
    <property type="entry name" value="GHMP_knse_ATP-bd_CS"/>
</dbReference>
<dbReference type="InterPro" id="IPR014721">
    <property type="entry name" value="Ribsml_uS5_D2-typ_fold_subgr"/>
</dbReference>
<evidence type="ECO:0000256" key="11">
    <source>
        <dbReference type="ARBA" id="ARBA00049375"/>
    </source>
</evidence>
<dbReference type="InterPro" id="IPR000870">
    <property type="entry name" value="Homoserine_kinase"/>
</dbReference>
<comment type="caution">
    <text evidence="16">The sequence shown here is derived from an EMBL/GenBank/DDBJ whole genome shotgun (WGS) entry which is preliminary data.</text>
</comment>
<feature type="domain" description="GHMP kinase N-terminal" evidence="14">
    <location>
        <begin position="77"/>
        <end position="160"/>
    </location>
</feature>
<evidence type="ECO:0000256" key="9">
    <source>
        <dbReference type="ARBA" id="ARBA00022777"/>
    </source>
</evidence>
<evidence type="ECO:0000256" key="13">
    <source>
        <dbReference type="HAMAP-Rule" id="MF_00384"/>
    </source>
</evidence>
<evidence type="ECO:0000259" key="15">
    <source>
        <dbReference type="Pfam" id="PF08544"/>
    </source>
</evidence>
<evidence type="ECO:0000256" key="7">
    <source>
        <dbReference type="ARBA" id="ARBA00022697"/>
    </source>
</evidence>
<keyword evidence="6 13" id="KW-0808">Transferase</keyword>
<name>A0ABV9R622_9MICO</name>
<dbReference type="InterPro" id="IPR006204">
    <property type="entry name" value="GHMP_kinase_N_dom"/>
</dbReference>
<gene>
    <name evidence="13 16" type="primary">thrB</name>
    <name evidence="16" type="ORF">ACFPER_12375</name>
</gene>
<keyword evidence="13" id="KW-0963">Cytoplasm</keyword>
<comment type="catalytic activity">
    <reaction evidence="11 13">
        <text>L-homoserine + ATP = O-phospho-L-homoserine + ADP + H(+)</text>
        <dbReference type="Rhea" id="RHEA:13985"/>
        <dbReference type="ChEBI" id="CHEBI:15378"/>
        <dbReference type="ChEBI" id="CHEBI:30616"/>
        <dbReference type="ChEBI" id="CHEBI:57476"/>
        <dbReference type="ChEBI" id="CHEBI:57590"/>
        <dbReference type="ChEBI" id="CHEBI:456216"/>
        <dbReference type="EC" id="2.7.1.39"/>
    </reaction>
</comment>
<dbReference type="SUPFAM" id="SSF55060">
    <property type="entry name" value="GHMP Kinase, C-terminal domain"/>
    <property type="match status" value="1"/>
</dbReference>
<keyword evidence="9 13" id="KW-0418">Kinase</keyword>
<feature type="domain" description="GHMP kinase C-terminal" evidence="15">
    <location>
        <begin position="237"/>
        <end position="290"/>
    </location>
</feature>
<keyword evidence="17" id="KW-1185">Reference proteome</keyword>
<evidence type="ECO:0000256" key="12">
    <source>
        <dbReference type="ARBA" id="ARBA00049954"/>
    </source>
</evidence>
<keyword evidence="7 13" id="KW-0791">Threonine biosynthesis</keyword>
<comment type="subcellular location">
    <subcellularLocation>
        <location evidence="13">Cytoplasm</location>
    </subcellularLocation>
</comment>
<comment type="function">
    <text evidence="12 13">Catalyzes the ATP-dependent phosphorylation of L-homoserine to L-homoserine phosphate.</text>
</comment>
<dbReference type="Proteomes" id="UP001595960">
    <property type="component" value="Unassembled WGS sequence"/>
</dbReference>
<dbReference type="PRINTS" id="PR00958">
    <property type="entry name" value="HOMSERKINASE"/>
</dbReference>
<evidence type="ECO:0000313" key="17">
    <source>
        <dbReference type="Proteomes" id="UP001595960"/>
    </source>
</evidence>
<proteinExistence type="inferred from homology"/>
<accession>A0ABV9R622</accession>
<dbReference type="NCBIfam" id="TIGR00191">
    <property type="entry name" value="thrB"/>
    <property type="match status" value="1"/>
</dbReference>
<dbReference type="HAMAP" id="MF_00384">
    <property type="entry name" value="Homoser_kinase"/>
    <property type="match status" value="1"/>
</dbReference>
<dbReference type="PIRSF" id="PIRSF000676">
    <property type="entry name" value="Homoser_kin"/>
    <property type="match status" value="1"/>
</dbReference>
<evidence type="ECO:0000256" key="6">
    <source>
        <dbReference type="ARBA" id="ARBA00022679"/>
    </source>
</evidence>
<dbReference type="InterPro" id="IPR036554">
    <property type="entry name" value="GHMP_kinase_C_sf"/>
</dbReference>
<dbReference type="GO" id="GO:0004413">
    <property type="term" value="F:homoserine kinase activity"/>
    <property type="evidence" value="ECO:0007669"/>
    <property type="project" value="UniProtKB-EC"/>
</dbReference>
<dbReference type="EC" id="2.7.1.39" evidence="3 13"/>
<evidence type="ECO:0000256" key="8">
    <source>
        <dbReference type="ARBA" id="ARBA00022741"/>
    </source>
</evidence>
<dbReference type="Gene3D" id="3.30.230.10">
    <property type="match status" value="1"/>
</dbReference>
<dbReference type="EMBL" id="JBHSJC010000001">
    <property type="protein sequence ID" value="MFC4829593.1"/>
    <property type="molecule type" value="Genomic_DNA"/>
</dbReference>
<evidence type="ECO:0000313" key="16">
    <source>
        <dbReference type="EMBL" id="MFC4829593.1"/>
    </source>
</evidence>
<dbReference type="Gene3D" id="3.30.70.890">
    <property type="entry name" value="GHMP kinase, C-terminal domain"/>
    <property type="match status" value="1"/>
</dbReference>
<evidence type="ECO:0000259" key="14">
    <source>
        <dbReference type="Pfam" id="PF00288"/>
    </source>
</evidence>
<dbReference type="PANTHER" id="PTHR20861">
    <property type="entry name" value="HOMOSERINE/4-DIPHOSPHOCYTIDYL-2-C-METHYL-D-ERYTHRITOL KINASE"/>
    <property type="match status" value="1"/>
</dbReference>
<dbReference type="RefSeq" id="WP_204393426.1">
    <property type="nucleotide sequence ID" value="NZ_JAFBBW010000001.1"/>
</dbReference>
<protein>
    <recommendedName>
        <fullName evidence="4 13">Homoserine kinase</fullName>
        <shortName evidence="13">HK</shortName>
        <shortName evidence="13">HSK</shortName>
        <ecNumber evidence="3 13">2.7.1.39</ecNumber>
    </recommendedName>
</protein>
<dbReference type="Pfam" id="PF08544">
    <property type="entry name" value="GHMP_kinases_C"/>
    <property type="match status" value="1"/>
</dbReference>
<dbReference type="PROSITE" id="PS00627">
    <property type="entry name" value="GHMP_KINASES_ATP"/>
    <property type="match status" value="1"/>
</dbReference>
<evidence type="ECO:0000256" key="10">
    <source>
        <dbReference type="ARBA" id="ARBA00022840"/>
    </source>
</evidence>
<dbReference type="InterPro" id="IPR020568">
    <property type="entry name" value="Ribosomal_Su5_D2-typ_SF"/>
</dbReference>
<evidence type="ECO:0000256" key="4">
    <source>
        <dbReference type="ARBA" id="ARBA00017858"/>
    </source>
</evidence>
<evidence type="ECO:0000256" key="1">
    <source>
        <dbReference type="ARBA" id="ARBA00005015"/>
    </source>
</evidence>
<evidence type="ECO:0000256" key="2">
    <source>
        <dbReference type="ARBA" id="ARBA00007370"/>
    </source>
</evidence>
<keyword evidence="10 13" id="KW-0067">ATP-binding</keyword>